<keyword evidence="2" id="KW-1185">Reference proteome</keyword>
<organism evidence="1 2">
    <name type="scientific">Nyssa sinensis</name>
    <dbReference type="NCBI Taxonomy" id="561372"/>
    <lineage>
        <taxon>Eukaryota</taxon>
        <taxon>Viridiplantae</taxon>
        <taxon>Streptophyta</taxon>
        <taxon>Embryophyta</taxon>
        <taxon>Tracheophyta</taxon>
        <taxon>Spermatophyta</taxon>
        <taxon>Magnoliopsida</taxon>
        <taxon>eudicotyledons</taxon>
        <taxon>Gunneridae</taxon>
        <taxon>Pentapetalae</taxon>
        <taxon>asterids</taxon>
        <taxon>Cornales</taxon>
        <taxon>Nyssaceae</taxon>
        <taxon>Nyssa</taxon>
    </lineage>
</organism>
<protein>
    <submittedName>
        <fullName evidence="1">Uncharacterized protein</fullName>
    </submittedName>
</protein>
<evidence type="ECO:0000313" key="1">
    <source>
        <dbReference type="EMBL" id="KAA8535674.1"/>
    </source>
</evidence>
<dbReference type="AlphaFoldDB" id="A0A5J5AZ03"/>
<evidence type="ECO:0000313" key="2">
    <source>
        <dbReference type="Proteomes" id="UP000325577"/>
    </source>
</evidence>
<sequence length="85" mass="9044">METPIDSDDDGKKTERDEDQMPFFSCVSGLYRRYINFLTMRSIVHRSVPHCSGGNAGGGVLFDTPSVLEASSRGVGPASFGGASA</sequence>
<name>A0A5J5AZ03_9ASTE</name>
<dbReference type="EMBL" id="CM018040">
    <property type="protein sequence ID" value="KAA8535674.1"/>
    <property type="molecule type" value="Genomic_DNA"/>
</dbReference>
<proteinExistence type="predicted"/>
<accession>A0A5J5AZ03</accession>
<reference evidence="1 2" key="1">
    <citation type="submission" date="2019-09" db="EMBL/GenBank/DDBJ databases">
        <title>A chromosome-level genome assembly of the Chinese tupelo Nyssa sinensis.</title>
        <authorList>
            <person name="Yang X."/>
            <person name="Kang M."/>
            <person name="Yang Y."/>
            <person name="Xiong H."/>
            <person name="Wang M."/>
            <person name="Zhang Z."/>
            <person name="Wang Z."/>
            <person name="Wu H."/>
            <person name="Ma T."/>
            <person name="Liu J."/>
            <person name="Xi Z."/>
        </authorList>
    </citation>
    <scope>NUCLEOTIDE SEQUENCE [LARGE SCALE GENOMIC DNA]</scope>
    <source>
        <strain evidence="1">J267</strain>
        <tissue evidence="1">Leaf</tissue>
    </source>
</reference>
<gene>
    <name evidence="1" type="ORF">F0562_030677</name>
</gene>
<dbReference type="Proteomes" id="UP000325577">
    <property type="component" value="Linkage Group LG17"/>
</dbReference>